<sequence>MVLGLLVPVLMLALLIGMDVFEEHLFRVRPSPPSPLPNPETTDGETAVSTE</sequence>
<gene>
    <name evidence="2" type="ORF">SAMN02787118_13435</name>
</gene>
<name>A0A1I2W2N0_9ACTN</name>
<reference evidence="2 3" key="1">
    <citation type="submission" date="2016-10" db="EMBL/GenBank/DDBJ databases">
        <authorList>
            <person name="de Groot N.N."/>
        </authorList>
    </citation>
    <scope>NUCLEOTIDE SEQUENCE [LARGE SCALE GENOMIC DNA]</scope>
    <source>
        <strain evidence="2 3">OK461</strain>
    </source>
</reference>
<dbReference type="Proteomes" id="UP000181942">
    <property type="component" value="Unassembled WGS sequence"/>
</dbReference>
<dbReference type="AlphaFoldDB" id="A0A1I2W2N0"/>
<proteinExistence type="predicted"/>
<dbReference type="EMBL" id="FONR01000034">
    <property type="protein sequence ID" value="SFG94306.1"/>
    <property type="molecule type" value="Genomic_DNA"/>
</dbReference>
<feature type="region of interest" description="Disordered" evidence="1">
    <location>
        <begin position="29"/>
        <end position="51"/>
    </location>
</feature>
<evidence type="ECO:0000313" key="3">
    <source>
        <dbReference type="Proteomes" id="UP000181942"/>
    </source>
</evidence>
<evidence type="ECO:0000313" key="2">
    <source>
        <dbReference type="EMBL" id="SFG94306.1"/>
    </source>
</evidence>
<protein>
    <submittedName>
        <fullName evidence="2">Uncharacterized protein</fullName>
    </submittedName>
</protein>
<organism evidence="2 3">
    <name type="scientific">Streptomyces mirabilis</name>
    <dbReference type="NCBI Taxonomy" id="68239"/>
    <lineage>
        <taxon>Bacteria</taxon>
        <taxon>Bacillati</taxon>
        <taxon>Actinomycetota</taxon>
        <taxon>Actinomycetes</taxon>
        <taxon>Kitasatosporales</taxon>
        <taxon>Streptomycetaceae</taxon>
        <taxon>Streptomyces</taxon>
    </lineage>
</organism>
<evidence type="ECO:0000256" key="1">
    <source>
        <dbReference type="SAM" id="MobiDB-lite"/>
    </source>
</evidence>
<accession>A0A1I2W2N0</accession>